<dbReference type="EMBL" id="BRVP01000006">
    <property type="protein sequence ID" value="GLB52143.1"/>
    <property type="molecule type" value="Genomic_DNA"/>
</dbReference>
<dbReference type="RefSeq" id="WP_281753252.1">
    <property type="nucleotide sequence ID" value="NZ_BRVP01000006.1"/>
</dbReference>
<comment type="subcellular location">
    <subcellularLocation>
        <location evidence="8">Cell membrane</location>
        <topology evidence="8">Single-pass membrane protein</topology>
    </subcellularLocation>
    <subcellularLocation>
        <location evidence="1">Membrane</location>
    </subcellularLocation>
</comment>
<gene>
    <name evidence="8 9" type="primary">secE</name>
    <name evidence="9" type="ORF">NBRC110019_11820</name>
</gene>
<evidence type="ECO:0000313" key="10">
    <source>
        <dbReference type="Proteomes" id="UP001143545"/>
    </source>
</evidence>
<keyword evidence="4 8" id="KW-0653">Protein transport</keyword>
<evidence type="ECO:0000313" key="9">
    <source>
        <dbReference type="EMBL" id="GLB52143.1"/>
    </source>
</evidence>
<dbReference type="InterPro" id="IPR001901">
    <property type="entry name" value="Translocase_SecE/Sec61-g"/>
</dbReference>
<comment type="similarity">
    <text evidence="8">Belongs to the SecE/SEC61-gamma family.</text>
</comment>
<evidence type="ECO:0000256" key="4">
    <source>
        <dbReference type="ARBA" id="ARBA00022927"/>
    </source>
</evidence>
<dbReference type="Pfam" id="PF00584">
    <property type="entry name" value="SecE"/>
    <property type="match status" value="1"/>
</dbReference>
<keyword evidence="2 8" id="KW-0813">Transport</keyword>
<keyword evidence="8" id="KW-1003">Cell membrane</keyword>
<dbReference type="NCBIfam" id="TIGR00964">
    <property type="entry name" value="secE_bact"/>
    <property type="match status" value="1"/>
</dbReference>
<dbReference type="Proteomes" id="UP001143545">
    <property type="component" value="Unassembled WGS sequence"/>
</dbReference>
<dbReference type="GO" id="GO:0009306">
    <property type="term" value="P:protein secretion"/>
    <property type="evidence" value="ECO:0007669"/>
    <property type="project" value="UniProtKB-UniRule"/>
</dbReference>
<comment type="caution">
    <text evidence="9">The sequence shown here is derived from an EMBL/GenBank/DDBJ whole genome shotgun (WGS) entry which is preliminary data.</text>
</comment>
<comment type="subunit">
    <text evidence="8">Component of the Sec protein translocase complex. Heterotrimer consisting of SecY, SecE and SecG subunits. The heterotrimers can form oligomers, although 1 heterotrimer is thought to be able to translocate proteins. Interacts with the ribosome. Interacts with SecDF, and other proteins may be involved. Interacts with SecA.</text>
</comment>
<comment type="function">
    <text evidence="8">Essential subunit of the Sec protein translocation channel SecYEG. Clamps together the 2 halves of SecY. May contact the channel plug during translocation.</text>
</comment>
<dbReference type="HAMAP" id="MF_00422">
    <property type="entry name" value="SecE"/>
    <property type="match status" value="1"/>
</dbReference>
<protein>
    <recommendedName>
        <fullName evidence="8">Protein translocase subunit SecE</fullName>
    </recommendedName>
</protein>
<evidence type="ECO:0000256" key="7">
    <source>
        <dbReference type="ARBA" id="ARBA00023136"/>
    </source>
</evidence>
<sequence length="64" mass="7295">MAGFVTYIKESFDELKHHVTWPTWAEGQKLMVVVASFSVVFALAIFGVDKALEFVMSSFFDLFK</sequence>
<proteinExistence type="inferred from homology"/>
<dbReference type="GO" id="GO:0006605">
    <property type="term" value="P:protein targeting"/>
    <property type="evidence" value="ECO:0007669"/>
    <property type="project" value="UniProtKB-UniRule"/>
</dbReference>
<keyword evidence="3 8" id="KW-0812">Transmembrane</keyword>
<dbReference type="AlphaFoldDB" id="A0A9W6B3W9"/>
<evidence type="ECO:0000256" key="8">
    <source>
        <dbReference type="HAMAP-Rule" id="MF_00422"/>
    </source>
</evidence>
<keyword evidence="5 8" id="KW-1133">Transmembrane helix</keyword>
<keyword evidence="10" id="KW-1185">Reference proteome</keyword>
<dbReference type="Gene3D" id="1.20.5.1030">
    <property type="entry name" value="Preprotein translocase secy subunit"/>
    <property type="match status" value="1"/>
</dbReference>
<evidence type="ECO:0000256" key="5">
    <source>
        <dbReference type="ARBA" id="ARBA00022989"/>
    </source>
</evidence>
<dbReference type="GO" id="GO:0065002">
    <property type="term" value="P:intracellular protein transmembrane transport"/>
    <property type="evidence" value="ECO:0007669"/>
    <property type="project" value="UniProtKB-UniRule"/>
</dbReference>
<evidence type="ECO:0000256" key="2">
    <source>
        <dbReference type="ARBA" id="ARBA00022448"/>
    </source>
</evidence>
<reference evidence="9" key="1">
    <citation type="submission" date="2022-07" db="EMBL/GenBank/DDBJ databases">
        <title>Taxonomy of Novel Oxalotrophic and Methylotrophic Bacteria.</title>
        <authorList>
            <person name="Sahin N."/>
            <person name="Tani A."/>
        </authorList>
    </citation>
    <scope>NUCLEOTIDE SEQUENCE</scope>
    <source>
        <strain evidence="9">AM327</strain>
    </source>
</reference>
<accession>A0A9W6B3W9</accession>
<dbReference type="InterPro" id="IPR038379">
    <property type="entry name" value="SecE_sf"/>
</dbReference>
<evidence type="ECO:0000256" key="1">
    <source>
        <dbReference type="ARBA" id="ARBA00004370"/>
    </source>
</evidence>
<dbReference type="GO" id="GO:0043952">
    <property type="term" value="P:protein transport by the Sec complex"/>
    <property type="evidence" value="ECO:0007669"/>
    <property type="project" value="UniProtKB-UniRule"/>
</dbReference>
<evidence type="ECO:0000256" key="6">
    <source>
        <dbReference type="ARBA" id="ARBA00023010"/>
    </source>
</evidence>
<keyword evidence="7 8" id="KW-0472">Membrane</keyword>
<dbReference type="GO" id="GO:0005886">
    <property type="term" value="C:plasma membrane"/>
    <property type="evidence" value="ECO:0007669"/>
    <property type="project" value="UniProtKB-SubCell"/>
</dbReference>
<feature type="transmembrane region" description="Helical" evidence="8">
    <location>
        <begin position="30"/>
        <end position="48"/>
    </location>
</feature>
<name>A0A9W6B3W9_9FLAO</name>
<dbReference type="InterPro" id="IPR005807">
    <property type="entry name" value="SecE_bac"/>
</dbReference>
<dbReference type="GO" id="GO:0008320">
    <property type="term" value="F:protein transmembrane transporter activity"/>
    <property type="evidence" value="ECO:0007669"/>
    <property type="project" value="UniProtKB-UniRule"/>
</dbReference>
<evidence type="ECO:0000256" key="3">
    <source>
        <dbReference type="ARBA" id="ARBA00022692"/>
    </source>
</evidence>
<organism evidence="9 10">
    <name type="scientific">Neptunitalea chrysea</name>
    <dbReference type="NCBI Taxonomy" id="1647581"/>
    <lineage>
        <taxon>Bacteria</taxon>
        <taxon>Pseudomonadati</taxon>
        <taxon>Bacteroidota</taxon>
        <taxon>Flavobacteriia</taxon>
        <taxon>Flavobacteriales</taxon>
        <taxon>Flavobacteriaceae</taxon>
        <taxon>Neptunitalea</taxon>
    </lineage>
</organism>
<keyword evidence="6 8" id="KW-0811">Translocation</keyword>